<protein>
    <recommendedName>
        <fullName evidence="4">CUB domain-containing protein</fullName>
    </recommendedName>
</protein>
<dbReference type="SUPFAM" id="SSF49854">
    <property type="entry name" value="Spermadhesin, CUB domain"/>
    <property type="match status" value="1"/>
</dbReference>
<keyword evidence="6" id="KW-1185">Reference proteome</keyword>
<reference evidence="5 6" key="1">
    <citation type="submission" date="2017-03" db="EMBL/GenBank/DDBJ databases">
        <title>Genome Survey of Euroglyphus maynei.</title>
        <authorList>
            <person name="Arlian L.G."/>
            <person name="Morgan M.S."/>
            <person name="Rider S.D."/>
        </authorList>
    </citation>
    <scope>NUCLEOTIDE SEQUENCE [LARGE SCALE GENOMIC DNA]</scope>
    <source>
        <strain evidence="5">Arlian Lab</strain>
        <tissue evidence="5">Whole body</tissue>
    </source>
</reference>
<evidence type="ECO:0000256" key="3">
    <source>
        <dbReference type="PROSITE-ProRule" id="PRU00059"/>
    </source>
</evidence>
<evidence type="ECO:0000259" key="4">
    <source>
        <dbReference type="PROSITE" id="PS01180"/>
    </source>
</evidence>
<evidence type="ECO:0000256" key="1">
    <source>
        <dbReference type="ARBA" id="ARBA00022737"/>
    </source>
</evidence>
<dbReference type="InterPro" id="IPR035914">
    <property type="entry name" value="Sperma_CUB_dom_sf"/>
</dbReference>
<dbReference type="CDD" id="cd00041">
    <property type="entry name" value="CUB"/>
    <property type="match status" value="1"/>
</dbReference>
<feature type="domain" description="CUB" evidence="4">
    <location>
        <begin position="65"/>
        <end position="196"/>
    </location>
</feature>
<feature type="non-terminal residue" evidence="5">
    <location>
        <position position="215"/>
    </location>
</feature>
<evidence type="ECO:0000256" key="2">
    <source>
        <dbReference type="ARBA" id="ARBA00023157"/>
    </source>
</evidence>
<comment type="caution">
    <text evidence="3">Lacks conserved residue(s) required for the propagation of feature annotation.</text>
</comment>
<evidence type="ECO:0000313" key="6">
    <source>
        <dbReference type="Proteomes" id="UP000194236"/>
    </source>
</evidence>
<comment type="caution">
    <text evidence="5">The sequence shown here is derived from an EMBL/GenBank/DDBJ whole genome shotgun (WGS) entry which is preliminary data.</text>
</comment>
<dbReference type="AlphaFoldDB" id="A0A1Y3B8Y0"/>
<proteinExistence type="predicted"/>
<dbReference type="OrthoDB" id="6369184at2759"/>
<keyword evidence="1" id="KW-0677">Repeat</keyword>
<dbReference type="Gene3D" id="2.60.120.290">
    <property type="entry name" value="Spermadhesin, CUB domain"/>
    <property type="match status" value="1"/>
</dbReference>
<name>A0A1Y3B8Y0_EURMA</name>
<sequence>EWQGSERICASVNSLPVPIYLTHGIILSFVSSQNLSISTTSTNPSTYDSTQRKFRFRIEPISHGCGGLLASHQGFFQSPNYSNVSDEDVGFGGQTNHQYPLSIECVWTIKAMPDFHLEFEFVSRFDLEQSDDCQNDYLLFEERRGLSNIGEWTQISKLCGHQTPKIIVSQSDLVRITFRSNDKVQGDGFRVQYRQKCGGELENESGIIYSPNYFT</sequence>
<dbReference type="InterPro" id="IPR000859">
    <property type="entry name" value="CUB_dom"/>
</dbReference>
<keyword evidence="2" id="KW-1015">Disulfide bond</keyword>
<evidence type="ECO:0000313" key="5">
    <source>
        <dbReference type="EMBL" id="OTF76333.1"/>
    </source>
</evidence>
<dbReference type="EMBL" id="MUJZ01037998">
    <property type="protein sequence ID" value="OTF76333.1"/>
    <property type="molecule type" value="Genomic_DNA"/>
</dbReference>
<dbReference type="PANTHER" id="PTHR24251">
    <property type="entry name" value="OVOCHYMASE-RELATED"/>
    <property type="match status" value="1"/>
</dbReference>
<organism evidence="5 6">
    <name type="scientific">Euroglyphus maynei</name>
    <name type="common">Mayne's house dust mite</name>
    <dbReference type="NCBI Taxonomy" id="6958"/>
    <lineage>
        <taxon>Eukaryota</taxon>
        <taxon>Metazoa</taxon>
        <taxon>Ecdysozoa</taxon>
        <taxon>Arthropoda</taxon>
        <taxon>Chelicerata</taxon>
        <taxon>Arachnida</taxon>
        <taxon>Acari</taxon>
        <taxon>Acariformes</taxon>
        <taxon>Sarcoptiformes</taxon>
        <taxon>Astigmata</taxon>
        <taxon>Psoroptidia</taxon>
        <taxon>Analgoidea</taxon>
        <taxon>Pyroglyphidae</taxon>
        <taxon>Pyroglyphinae</taxon>
        <taxon>Euroglyphus</taxon>
    </lineage>
</organism>
<gene>
    <name evidence="5" type="ORF">BLA29_011306</name>
</gene>
<dbReference type="SMART" id="SM00042">
    <property type="entry name" value="CUB"/>
    <property type="match status" value="1"/>
</dbReference>
<accession>A0A1Y3B8Y0</accession>
<feature type="non-terminal residue" evidence="5">
    <location>
        <position position="1"/>
    </location>
</feature>
<dbReference type="Proteomes" id="UP000194236">
    <property type="component" value="Unassembled WGS sequence"/>
</dbReference>
<dbReference type="PROSITE" id="PS01180">
    <property type="entry name" value="CUB"/>
    <property type="match status" value="1"/>
</dbReference>
<dbReference type="Pfam" id="PF00431">
    <property type="entry name" value="CUB"/>
    <property type="match status" value="1"/>
</dbReference>